<gene>
    <name evidence="1" type="ORF">CEXT_447291</name>
</gene>
<evidence type="ECO:0000313" key="1">
    <source>
        <dbReference type="EMBL" id="GIY73437.1"/>
    </source>
</evidence>
<accession>A0AAV4VT47</accession>
<protein>
    <submittedName>
        <fullName evidence="1">Uncharacterized protein</fullName>
    </submittedName>
</protein>
<keyword evidence="2" id="KW-1185">Reference proteome</keyword>
<dbReference type="EMBL" id="BPLR01015080">
    <property type="protein sequence ID" value="GIY73437.1"/>
    <property type="molecule type" value="Genomic_DNA"/>
</dbReference>
<name>A0AAV4VT47_CAEEX</name>
<dbReference type="AlphaFoldDB" id="A0AAV4VT47"/>
<sequence>MESEQMDTSSKFSLEPDSLSDFETTEIVMDTEKDVPYDIVMTVVDLNYGAYGIFIALPIKCKNVKYISASFHPSNYINLSSAIPLVLCTSIDHQAKCYCSSYSHMPNNLLRYWPVSEDTFQYSTRSC</sequence>
<evidence type="ECO:0000313" key="2">
    <source>
        <dbReference type="Proteomes" id="UP001054945"/>
    </source>
</evidence>
<organism evidence="1 2">
    <name type="scientific">Caerostris extrusa</name>
    <name type="common">Bark spider</name>
    <name type="synonym">Caerostris bankana</name>
    <dbReference type="NCBI Taxonomy" id="172846"/>
    <lineage>
        <taxon>Eukaryota</taxon>
        <taxon>Metazoa</taxon>
        <taxon>Ecdysozoa</taxon>
        <taxon>Arthropoda</taxon>
        <taxon>Chelicerata</taxon>
        <taxon>Arachnida</taxon>
        <taxon>Araneae</taxon>
        <taxon>Araneomorphae</taxon>
        <taxon>Entelegynae</taxon>
        <taxon>Araneoidea</taxon>
        <taxon>Araneidae</taxon>
        <taxon>Caerostris</taxon>
    </lineage>
</organism>
<comment type="caution">
    <text evidence="1">The sequence shown here is derived from an EMBL/GenBank/DDBJ whole genome shotgun (WGS) entry which is preliminary data.</text>
</comment>
<reference evidence="1 2" key="1">
    <citation type="submission" date="2021-06" db="EMBL/GenBank/DDBJ databases">
        <title>Caerostris extrusa draft genome.</title>
        <authorList>
            <person name="Kono N."/>
            <person name="Arakawa K."/>
        </authorList>
    </citation>
    <scope>NUCLEOTIDE SEQUENCE [LARGE SCALE GENOMIC DNA]</scope>
</reference>
<dbReference type="Proteomes" id="UP001054945">
    <property type="component" value="Unassembled WGS sequence"/>
</dbReference>
<proteinExistence type="predicted"/>